<gene>
    <name evidence="1" type="ORF">LTRI10_LOCUS50958</name>
</gene>
<sequence length="66" mass="7890">MKKEVRRSRWRGKVISSITTKSGLRSGRRRRRHYDYGRGNRLTKITLRQFSTLCLFGAGWDEVLQY</sequence>
<proteinExistence type="predicted"/>
<protein>
    <recommendedName>
        <fullName evidence="3">Ribosomal protein L20</fullName>
    </recommendedName>
</protein>
<organism evidence="1 2">
    <name type="scientific">Linum trigynum</name>
    <dbReference type="NCBI Taxonomy" id="586398"/>
    <lineage>
        <taxon>Eukaryota</taxon>
        <taxon>Viridiplantae</taxon>
        <taxon>Streptophyta</taxon>
        <taxon>Embryophyta</taxon>
        <taxon>Tracheophyta</taxon>
        <taxon>Spermatophyta</taxon>
        <taxon>Magnoliopsida</taxon>
        <taxon>eudicotyledons</taxon>
        <taxon>Gunneridae</taxon>
        <taxon>Pentapetalae</taxon>
        <taxon>rosids</taxon>
        <taxon>fabids</taxon>
        <taxon>Malpighiales</taxon>
        <taxon>Linaceae</taxon>
        <taxon>Linum</taxon>
    </lineage>
</organism>
<dbReference type="Proteomes" id="UP001497516">
    <property type="component" value="Chromosome 9"/>
</dbReference>
<evidence type="ECO:0000313" key="2">
    <source>
        <dbReference type="Proteomes" id="UP001497516"/>
    </source>
</evidence>
<dbReference type="AlphaFoldDB" id="A0AAV2GLS8"/>
<keyword evidence="2" id="KW-1185">Reference proteome</keyword>
<reference evidence="1 2" key="1">
    <citation type="submission" date="2024-04" db="EMBL/GenBank/DDBJ databases">
        <authorList>
            <person name="Fracassetti M."/>
        </authorList>
    </citation>
    <scope>NUCLEOTIDE SEQUENCE [LARGE SCALE GENOMIC DNA]</scope>
</reference>
<evidence type="ECO:0008006" key="3">
    <source>
        <dbReference type="Google" id="ProtNLM"/>
    </source>
</evidence>
<evidence type="ECO:0000313" key="1">
    <source>
        <dbReference type="EMBL" id="CAL1411614.1"/>
    </source>
</evidence>
<dbReference type="EMBL" id="OZ034822">
    <property type="protein sequence ID" value="CAL1411614.1"/>
    <property type="molecule type" value="Genomic_DNA"/>
</dbReference>
<name>A0AAV2GLS8_9ROSI</name>
<accession>A0AAV2GLS8</accession>